<accession>A0A9W6BPY4</accession>
<sequence>MERRADLLVTADTRGHVYVFHIRQNRFSCLDKVGSAGTAAIVQGPRSIFVAFADSSIRCYDASKGTVVGVLREHRSPVRHMELNRELNELMSTSVDGVLVWDLKKLRRKRVLGSGPYGALQASYTPDGQAVVTHFKDGSFYVWSVGNFALLRSFTLPVAPALRPAQASFCLSPDGQLLVACGPSLPVLLVYSVIGGALRYGVGLPAAPSQLDVGVDAAAAAAAGAAAAAAAAAEAAAGAVALPPPGMEPRSAAAAALASKLPMAVGVQQAVFLPDSATVAAMLTDGSVAFVDVLAATFVGAVPYSFPERPDGSFSMDARAQHMALTANGKVFLYDLAGRATSVQPPRPLPRLPPTQLDDLAAAVAMEHLRRERQREAEQEQRAEEAAERRQEHPYATSAGDTGAHASDTQQPQDNRAAGPGPAPAADGRAARLAGGAVPGQQPGGERVAVARQQARVAGGR</sequence>
<dbReference type="AlphaFoldDB" id="A0A9W6BPY4"/>
<evidence type="ECO:0000256" key="3">
    <source>
        <dbReference type="SAM" id="MobiDB-lite"/>
    </source>
</evidence>
<evidence type="ECO:0000313" key="4">
    <source>
        <dbReference type="EMBL" id="GLC56049.1"/>
    </source>
</evidence>
<dbReference type="Proteomes" id="UP001165080">
    <property type="component" value="Unassembled WGS sequence"/>
</dbReference>
<dbReference type="InterPro" id="IPR001680">
    <property type="entry name" value="WD40_rpt"/>
</dbReference>
<dbReference type="GO" id="GO:0060271">
    <property type="term" value="P:cilium assembly"/>
    <property type="evidence" value="ECO:0007669"/>
    <property type="project" value="TreeGrafter"/>
</dbReference>
<comment type="caution">
    <text evidence="4">The sequence shown here is derived from an EMBL/GenBank/DDBJ whole genome shotgun (WGS) entry which is preliminary data.</text>
</comment>
<organism evidence="4 5">
    <name type="scientific">Pleodorina starrii</name>
    <dbReference type="NCBI Taxonomy" id="330485"/>
    <lineage>
        <taxon>Eukaryota</taxon>
        <taxon>Viridiplantae</taxon>
        <taxon>Chlorophyta</taxon>
        <taxon>core chlorophytes</taxon>
        <taxon>Chlorophyceae</taxon>
        <taxon>CS clade</taxon>
        <taxon>Chlamydomonadales</taxon>
        <taxon>Volvocaceae</taxon>
        <taxon>Pleodorina</taxon>
    </lineage>
</organism>
<keyword evidence="2" id="KW-0677">Repeat</keyword>
<proteinExistence type="predicted"/>
<feature type="compositionally biased region" description="Low complexity" evidence="3">
    <location>
        <begin position="416"/>
        <end position="461"/>
    </location>
</feature>
<dbReference type="SUPFAM" id="SSF50978">
    <property type="entry name" value="WD40 repeat-like"/>
    <property type="match status" value="1"/>
</dbReference>
<keyword evidence="5" id="KW-1185">Reference proteome</keyword>
<evidence type="ECO:0000313" key="5">
    <source>
        <dbReference type="Proteomes" id="UP001165080"/>
    </source>
</evidence>
<evidence type="ECO:0000256" key="1">
    <source>
        <dbReference type="ARBA" id="ARBA00022574"/>
    </source>
</evidence>
<dbReference type="InterPro" id="IPR015943">
    <property type="entry name" value="WD40/YVTN_repeat-like_dom_sf"/>
</dbReference>
<evidence type="ECO:0000256" key="2">
    <source>
        <dbReference type="ARBA" id="ARBA00022737"/>
    </source>
</evidence>
<feature type="compositionally biased region" description="Basic and acidic residues" evidence="3">
    <location>
        <begin position="371"/>
        <end position="393"/>
    </location>
</feature>
<keyword evidence="1" id="KW-0853">WD repeat</keyword>
<dbReference type="GO" id="GO:0036064">
    <property type="term" value="C:ciliary basal body"/>
    <property type="evidence" value="ECO:0007669"/>
    <property type="project" value="TreeGrafter"/>
</dbReference>
<protein>
    <submittedName>
        <fullName evidence="4">Uncharacterized protein</fullName>
    </submittedName>
</protein>
<reference evidence="4 5" key="1">
    <citation type="journal article" date="2023" name="Commun. Biol.">
        <title>Reorganization of the ancestral sex-determining regions during the evolution of trioecy in Pleodorina starrii.</title>
        <authorList>
            <person name="Takahashi K."/>
            <person name="Suzuki S."/>
            <person name="Kawai-Toyooka H."/>
            <person name="Yamamoto K."/>
            <person name="Hamaji T."/>
            <person name="Ootsuki R."/>
            <person name="Yamaguchi H."/>
            <person name="Kawachi M."/>
            <person name="Higashiyama T."/>
            <person name="Nozaki H."/>
        </authorList>
    </citation>
    <scope>NUCLEOTIDE SEQUENCE [LARGE SCALE GENOMIC DNA]</scope>
    <source>
        <strain evidence="4 5">NIES-4479</strain>
    </source>
</reference>
<gene>
    <name evidence="4" type="primary">PLESTB001625</name>
    <name evidence="4" type="ORF">PLESTB_001059000</name>
</gene>
<dbReference type="PANTHER" id="PTHR19853:SF1">
    <property type="entry name" value="TBC1 DOMAIN FAMILY MEMBER 31"/>
    <property type="match status" value="1"/>
</dbReference>
<dbReference type="InterPro" id="IPR051570">
    <property type="entry name" value="TBC1_cilium_biogenesis"/>
</dbReference>
<name>A0A9W6BPY4_9CHLO</name>
<feature type="region of interest" description="Disordered" evidence="3">
    <location>
        <begin position="371"/>
        <end position="461"/>
    </location>
</feature>
<dbReference type="PANTHER" id="PTHR19853">
    <property type="entry name" value="WD REPEAT CONTAINING PROTEIN 3 WDR3"/>
    <property type="match status" value="1"/>
</dbReference>
<dbReference type="Gene3D" id="2.130.10.10">
    <property type="entry name" value="YVTN repeat-like/Quinoprotein amine dehydrogenase"/>
    <property type="match status" value="1"/>
</dbReference>
<dbReference type="SMART" id="SM00320">
    <property type="entry name" value="WD40"/>
    <property type="match status" value="3"/>
</dbReference>
<dbReference type="InterPro" id="IPR036322">
    <property type="entry name" value="WD40_repeat_dom_sf"/>
</dbReference>
<dbReference type="EMBL" id="BRXU01000014">
    <property type="protein sequence ID" value="GLC56049.1"/>
    <property type="molecule type" value="Genomic_DNA"/>
</dbReference>